<dbReference type="EMBL" id="NFKK01000003">
    <property type="protein sequence ID" value="OUP53706.1"/>
    <property type="molecule type" value="Genomic_DNA"/>
</dbReference>
<dbReference type="Proteomes" id="UP000195897">
    <property type="component" value="Unassembled WGS sequence"/>
</dbReference>
<feature type="signal peptide" evidence="1">
    <location>
        <begin position="1"/>
        <end position="23"/>
    </location>
</feature>
<sequence>MKKRLLALAAFLALTLAGCGQSAQPQQEEASTPPATTEATETEVTAGYEDGLVTQVASLKGPTSMGLSALMTSENEHYEFNIYAAADEIVPLVVKGEVDIALVPANLAATLYQKTNGAIEVANINTLSVLQVVTPGDVEMSDLTALKGKTIYMTGKGTTPEASLRYLIEKNGMSWDDMTVEFKTEATEVVSALQTDPTAFAVLPEPFATVAIQQLDNRHIALSLGDEWDRVSDNGSQLVTGVTIVRKEFAEAHPAAMLQFAADAAESVAYVNGHPEGAATKIESLDIVKAPIAKLAIPRCNLVCMTGEEMRTALSGYLDALYTFDPQMIGGKLPDDAFYGA</sequence>
<evidence type="ECO:0000256" key="1">
    <source>
        <dbReference type="SAM" id="SignalP"/>
    </source>
</evidence>
<dbReference type="PROSITE" id="PS51257">
    <property type="entry name" value="PROKAR_LIPOPROTEIN"/>
    <property type="match status" value="1"/>
</dbReference>
<reference evidence="4" key="1">
    <citation type="submission" date="2017-04" db="EMBL/GenBank/DDBJ databases">
        <title>Function of individual gut microbiota members based on whole genome sequencing of pure cultures obtained from chicken caecum.</title>
        <authorList>
            <person name="Medvecky M."/>
            <person name="Cejkova D."/>
            <person name="Polansky O."/>
            <person name="Karasova D."/>
            <person name="Kubasova T."/>
            <person name="Cizek A."/>
            <person name="Rychlik I."/>
        </authorList>
    </citation>
    <scope>NUCLEOTIDE SEQUENCE [LARGE SCALE GENOMIC DNA]</scope>
    <source>
        <strain evidence="4">An180</strain>
    </source>
</reference>
<dbReference type="RefSeq" id="WP_087370974.1">
    <property type="nucleotide sequence ID" value="NZ_NFKK01000003.1"/>
</dbReference>
<proteinExistence type="predicted"/>
<dbReference type="PANTHER" id="PTHR30024:SF46">
    <property type="entry name" value="ABC TRANSPORTER, SUBSTRATE-BINDING LIPOPROTEIN"/>
    <property type="match status" value="1"/>
</dbReference>
<dbReference type="PIRSF" id="PIRSF027386">
    <property type="entry name" value="UCP027386_ABC_sbc_TM0202"/>
    <property type="match status" value="1"/>
</dbReference>
<evidence type="ECO:0000259" key="2">
    <source>
        <dbReference type="Pfam" id="PF09084"/>
    </source>
</evidence>
<evidence type="ECO:0000313" key="3">
    <source>
        <dbReference type="EMBL" id="OUP53706.1"/>
    </source>
</evidence>
<name>A0A1Y4LAG0_9FIRM</name>
<dbReference type="Gene3D" id="3.40.190.10">
    <property type="entry name" value="Periplasmic binding protein-like II"/>
    <property type="match status" value="2"/>
</dbReference>
<dbReference type="SUPFAM" id="SSF53850">
    <property type="entry name" value="Periplasmic binding protein-like II"/>
    <property type="match status" value="1"/>
</dbReference>
<evidence type="ECO:0000313" key="4">
    <source>
        <dbReference type="Proteomes" id="UP000195897"/>
    </source>
</evidence>
<organism evidence="3 4">
    <name type="scientific">Butyricicoccus pullicaecorum</name>
    <dbReference type="NCBI Taxonomy" id="501571"/>
    <lineage>
        <taxon>Bacteria</taxon>
        <taxon>Bacillati</taxon>
        <taxon>Bacillota</taxon>
        <taxon>Clostridia</taxon>
        <taxon>Eubacteriales</taxon>
        <taxon>Butyricicoccaceae</taxon>
        <taxon>Butyricicoccus</taxon>
    </lineage>
</organism>
<feature type="domain" description="SsuA/THI5-like" evidence="2">
    <location>
        <begin position="88"/>
        <end position="278"/>
    </location>
</feature>
<dbReference type="Pfam" id="PF09084">
    <property type="entry name" value="NMT1"/>
    <property type="match status" value="1"/>
</dbReference>
<dbReference type="InterPro" id="IPR027024">
    <property type="entry name" value="UCP027386_ABC_sbc_TM0202"/>
</dbReference>
<gene>
    <name evidence="3" type="ORF">B5F17_03730</name>
</gene>
<dbReference type="AlphaFoldDB" id="A0A1Y4LAG0"/>
<protein>
    <recommendedName>
        <fullName evidence="2">SsuA/THI5-like domain-containing protein</fullName>
    </recommendedName>
</protein>
<accession>A0A1Y4LAG0</accession>
<feature type="chain" id="PRO_5039253576" description="SsuA/THI5-like domain-containing protein" evidence="1">
    <location>
        <begin position="24"/>
        <end position="341"/>
    </location>
</feature>
<dbReference type="InterPro" id="IPR015168">
    <property type="entry name" value="SsuA/THI5"/>
</dbReference>
<dbReference type="PANTHER" id="PTHR30024">
    <property type="entry name" value="ALIPHATIC SULFONATES-BINDING PROTEIN-RELATED"/>
    <property type="match status" value="1"/>
</dbReference>
<keyword evidence="1" id="KW-0732">Signal</keyword>
<comment type="caution">
    <text evidence="3">The sequence shown here is derived from an EMBL/GenBank/DDBJ whole genome shotgun (WGS) entry which is preliminary data.</text>
</comment>